<evidence type="ECO:0000313" key="1">
    <source>
        <dbReference type="EMBL" id="CAB5218930.1"/>
    </source>
</evidence>
<accession>A0A6J7WM67</accession>
<name>A0A6J7WM67_9CAUD</name>
<dbReference type="EMBL" id="LR798271">
    <property type="protein sequence ID" value="CAB5218930.1"/>
    <property type="molecule type" value="Genomic_DNA"/>
</dbReference>
<protein>
    <submittedName>
        <fullName evidence="1">Uncharacterized protein</fullName>
    </submittedName>
</protein>
<organism evidence="1">
    <name type="scientific">uncultured Caudovirales phage</name>
    <dbReference type="NCBI Taxonomy" id="2100421"/>
    <lineage>
        <taxon>Viruses</taxon>
        <taxon>Duplodnaviria</taxon>
        <taxon>Heunggongvirae</taxon>
        <taxon>Uroviricota</taxon>
        <taxon>Caudoviricetes</taxon>
        <taxon>Peduoviridae</taxon>
        <taxon>Maltschvirus</taxon>
        <taxon>Maltschvirus maltsch</taxon>
    </lineage>
</organism>
<gene>
    <name evidence="1" type="ORF">UFOVP229_11</name>
</gene>
<sequence length="64" mass="7400">MKGFIVEYAVQGFPQIDVQIGVKDPVFDKNQEVLSIWEFDGEEERNAILADLRSFRDQQRKGKA</sequence>
<reference evidence="1" key="1">
    <citation type="submission" date="2020-05" db="EMBL/GenBank/DDBJ databases">
        <authorList>
            <person name="Chiriac C."/>
            <person name="Salcher M."/>
            <person name="Ghai R."/>
            <person name="Kavagutti S V."/>
        </authorList>
    </citation>
    <scope>NUCLEOTIDE SEQUENCE</scope>
</reference>
<proteinExistence type="predicted"/>